<accession>A0A1T4TY49</accession>
<evidence type="ECO:0000313" key="2">
    <source>
        <dbReference type="EMBL" id="SKA45221.1"/>
    </source>
</evidence>
<evidence type="ECO:0008006" key="4">
    <source>
        <dbReference type="Google" id="ProtNLM"/>
    </source>
</evidence>
<gene>
    <name evidence="2" type="ORF">SAMN02745132_00319</name>
</gene>
<dbReference type="GO" id="GO:0015074">
    <property type="term" value="P:DNA integration"/>
    <property type="evidence" value="ECO:0007669"/>
    <property type="project" value="InterPro"/>
</dbReference>
<dbReference type="Gene3D" id="1.10.443.10">
    <property type="entry name" value="Intergrase catalytic core"/>
    <property type="match status" value="1"/>
</dbReference>
<evidence type="ECO:0000313" key="3">
    <source>
        <dbReference type="Proteomes" id="UP000190162"/>
    </source>
</evidence>
<name>A0A1T4TY49_9GAMM</name>
<reference evidence="3" key="1">
    <citation type="submission" date="2017-02" db="EMBL/GenBank/DDBJ databases">
        <authorList>
            <person name="Varghese N."/>
            <person name="Submissions S."/>
        </authorList>
    </citation>
    <scope>NUCLEOTIDE SEQUENCE [LARGE SCALE GENOMIC DNA]</scope>
    <source>
        <strain evidence="3">DSM 22720</strain>
    </source>
</reference>
<dbReference type="EMBL" id="FUXU01000002">
    <property type="protein sequence ID" value="SKA45221.1"/>
    <property type="molecule type" value="Genomic_DNA"/>
</dbReference>
<keyword evidence="3" id="KW-1185">Reference proteome</keyword>
<dbReference type="InterPro" id="IPR013762">
    <property type="entry name" value="Integrase-like_cat_sf"/>
</dbReference>
<dbReference type="AlphaFoldDB" id="A0A1T4TY49"/>
<proteinExistence type="predicted"/>
<dbReference type="InterPro" id="IPR011010">
    <property type="entry name" value="DNA_brk_join_enz"/>
</dbReference>
<protein>
    <recommendedName>
        <fullName evidence="4">Phage integrase family protein</fullName>
    </recommendedName>
</protein>
<dbReference type="GO" id="GO:0003677">
    <property type="term" value="F:DNA binding"/>
    <property type="evidence" value="ECO:0007669"/>
    <property type="project" value="InterPro"/>
</dbReference>
<dbReference type="GO" id="GO:0006310">
    <property type="term" value="P:DNA recombination"/>
    <property type="evidence" value="ECO:0007669"/>
    <property type="project" value="UniProtKB-KW"/>
</dbReference>
<dbReference type="Proteomes" id="UP000190162">
    <property type="component" value="Unassembled WGS sequence"/>
</dbReference>
<keyword evidence="1" id="KW-0233">DNA recombination</keyword>
<dbReference type="SUPFAM" id="SSF56349">
    <property type="entry name" value="DNA breaking-rejoining enzymes"/>
    <property type="match status" value="1"/>
</dbReference>
<sequence>MKSLIHLYTGMRNDEVNRLKYDCVSKLTLDKPILDDSENVLVPDNSVKILSTTTKFTGYQKEDSWLAHPIVLDAITVLRRIVRGYASMLNLDAKECPLLISTVKIFMKNHIKKDRLEVTIFKETAKQFQDKPQFKITKEDYDVLQASDPTRDFSTVSTFQCGQRWPLTTHQFRRSLAFYAVNSGFVSLPTLKWQFKHLSQEMSKYYSRNSENIKTIFGHYDVKERKYVLPLNHIAYEVQIGMSLSTAEALLADLLDDSVHLYGKTGGYIEKQRGRLKNGEVLVEEFKEETVNRVYNGEMSYTKTLLGGCTNRETCDCSILGEFADCLTKKCAVITSSNVENLIASTNRELQSYESGSIEYLSTESELEELLRYQKYAIEREILTLKDDHSDS</sequence>
<organism evidence="2 3">
    <name type="scientific">Enterovibrio nigricans DSM 22720</name>
    <dbReference type="NCBI Taxonomy" id="1121868"/>
    <lineage>
        <taxon>Bacteria</taxon>
        <taxon>Pseudomonadati</taxon>
        <taxon>Pseudomonadota</taxon>
        <taxon>Gammaproteobacteria</taxon>
        <taxon>Vibrionales</taxon>
        <taxon>Vibrionaceae</taxon>
        <taxon>Enterovibrio</taxon>
    </lineage>
</organism>
<evidence type="ECO:0000256" key="1">
    <source>
        <dbReference type="ARBA" id="ARBA00023172"/>
    </source>
</evidence>
<dbReference type="OrthoDB" id="8768428at2"/>
<dbReference type="RefSeq" id="WP_078750866.1">
    <property type="nucleotide sequence ID" value="NZ_FUXU01000002.1"/>
</dbReference>